<dbReference type="EMBL" id="NMUH01002544">
    <property type="protein sequence ID" value="MQM00641.1"/>
    <property type="molecule type" value="Genomic_DNA"/>
</dbReference>
<proteinExistence type="predicted"/>
<gene>
    <name evidence="1" type="ORF">Taro_033377</name>
</gene>
<comment type="caution">
    <text evidence="1">The sequence shown here is derived from an EMBL/GenBank/DDBJ whole genome shotgun (WGS) entry which is preliminary data.</text>
</comment>
<name>A0A843W4K8_COLES</name>
<organism evidence="1 2">
    <name type="scientific">Colocasia esculenta</name>
    <name type="common">Wild taro</name>
    <name type="synonym">Arum esculentum</name>
    <dbReference type="NCBI Taxonomy" id="4460"/>
    <lineage>
        <taxon>Eukaryota</taxon>
        <taxon>Viridiplantae</taxon>
        <taxon>Streptophyta</taxon>
        <taxon>Embryophyta</taxon>
        <taxon>Tracheophyta</taxon>
        <taxon>Spermatophyta</taxon>
        <taxon>Magnoliopsida</taxon>
        <taxon>Liliopsida</taxon>
        <taxon>Araceae</taxon>
        <taxon>Aroideae</taxon>
        <taxon>Colocasieae</taxon>
        <taxon>Colocasia</taxon>
    </lineage>
</organism>
<protein>
    <submittedName>
        <fullName evidence="1">Uncharacterized protein</fullName>
    </submittedName>
</protein>
<dbReference type="Proteomes" id="UP000652761">
    <property type="component" value="Unassembled WGS sequence"/>
</dbReference>
<accession>A0A843W4K8</accession>
<dbReference type="AlphaFoldDB" id="A0A843W4K8"/>
<sequence>MHFGILHTILKYKKSSKKNFKKEEAKQSVIQKKSNLRLLKTSINKHAPVDTSNLSRFFASMHAQQLAVIRRLFLNHRSVRGYIRNKHLTYPNI</sequence>
<keyword evidence="2" id="KW-1185">Reference proteome</keyword>
<reference evidence="1" key="1">
    <citation type="submission" date="2017-07" db="EMBL/GenBank/DDBJ databases">
        <title>Taro Niue Genome Assembly and Annotation.</title>
        <authorList>
            <person name="Atibalentja N."/>
            <person name="Keating K."/>
            <person name="Fields C.J."/>
        </authorList>
    </citation>
    <scope>NUCLEOTIDE SEQUENCE</scope>
    <source>
        <strain evidence="1">Niue_2</strain>
        <tissue evidence="1">Leaf</tissue>
    </source>
</reference>
<evidence type="ECO:0000313" key="1">
    <source>
        <dbReference type="EMBL" id="MQM00641.1"/>
    </source>
</evidence>
<evidence type="ECO:0000313" key="2">
    <source>
        <dbReference type="Proteomes" id="UP000652761"/>
    </source>
</evidence>